<evidence type="ECO:0000256" key="3">
    <source>
        <dbReference type="ARBA" id="ARBA00006001"/>
    </source>
</evidence>
<dbReference type="GO" id="GO:0052856">
    <property type="term" value="F:NAD(P)HX epimerase activity"/>
    <property type="evidence" value="ECO:0007669"/>
    <property type="project" value="UniProtKB-UniRule"/>
</dbReference>
<reference evidence="22" key="1">
    <citation type="journal article" date="2021" name="PeerJ">
        <title>Extensive microbial diversity within the chicken gut microbiome revealed by metagenomics and culture.</title>
        <authorList>
            <person name="Gilroy R."/>
            <person name="Ravi A."/>
            <person name="Getino M."/>
            <person name="Pursley I."/>
            <person name="Horton D.L."/>
            <person name="Alikhan N.F."/>
            <person name="Baker D."/>
            <person name="Gharbi K."/>
            <person name="Hall N."/>
            <person name="Watson M."/>
            <person name="Adriaenssens E.M."/>
            <person name="Foster-Nyarko E."/>
            <person name="Jarju S."/>
            <person name="Secka A."/>
            <person name="Antonio M."/>
            <person name="Oren A."/>
            <person name="Chaudhuri R.R."/>
            <person name="La Ragione R."/>
            <person name="Hildebrand F."/>
            <person name="Pallen M.J."/>
        </authorList>
    </citation>
    <scope>NUCLEOTIDE SEQUENCE</scope>
    <source>
        <strain evidence="22">687</strain>
    </source>
</reference>
<dbReference type="Proteomes" id="UP000824150">
    <property type="component" value="Unassembled WGS sequence"/>
</dbReference>
<sequence length="494" mass="51094">MAIFQLLPSYAVKAIEQCYAATTGEGNCYALMEKAGSAVVRELLRVKPQLQSVWVMVGKGNNGGDGYVVARLLQEKDIKVLVFAVGLPHAGTEAAMAYERFAATGGEVYYHLPGPQEPSPEVVIDALLGTGIDKAPHAPVDAWIEFINTLPCFKLAVDVPSGLNADSGNVPGACVQADLTVCMLAFKPGIFTGAGVDYSSKVSLDDLGVSFIPKLAAGDLSTLLYTYEDIKSLLPRRKLSAHKGDAGRVLIIGGALGFGGAAIMAGQAALRAGAGLIKVACHHANIPALNAASPELMTVDFDDAKAVQEALSWADVVAIGPGLGQSAPALNLLTQALNSDKALVVDADALNLIAAHELTFKDERHLITPHPGEAARLLKTTVAAISAARVQSAKALQQQYGGVVLLKGAGSVICDGRHCAIAHEGSPAMASGGMGDILTGLCAAYVAQGLSLDDAMLSAVAVHGRAGFMAGKEGVIGTKATDLLPFIRTLTNRL</sequence>
<keyword evidence="8 17" id="KW-0521">NADP</keyword>
<feature type="binding site" evidence="17">
    <location>
        <position position="370"/>
    </location>
    <ligand>
        <name>(6S)-NADPHX</name>
        <dbReference type="ChEBI" id="CHEBI:64076"/>
    </ligand>
</feature>
<dbReference type="HAMAP" id="MF_01966">
    <property type="entry name" value="NADHX_epimerase"/>
    <property type="match status" value="1"/>
</dbReference>
<comment type="catalytic activity">
    <reaction evidence="15 17 19">
        <text>(6S)-NADHX + ADP = AMP + phosphate + NADH + H(+)</text>
        <dbReference type="Rhea" id="RHEA:32223"/>
        <dbReference type="ChEBI" id="CHEBI:15378"/>
        <dbReference type="ChEBI" id="CHEBI:43474"/>
        <dbReference type="ChEBI" id="CHEBI:57945"/>
        <dbReference type="ChEBI" id="CHEBI:64074"/>
        <dbReference type="ChEBI" id="CHEBI:456215"/>
        <dbReference type="ChEBI" id="CHEBI:456216"/>
        <dbReference type="EC" id="4.2.1.136"/>
    </reaction>
</comment>
<evidence type="ECO:0000256" key="5">
    <source>
        <dbReference type="ARBA" id="ARBA00022723"/>
    </source>
</evidence>
<evidence type="ECO:0000256" key="19">
    <source>
        <dbReference type="PIRNR" id="PIRNR017184"/>
    </source>
</evidence>
<comment type="catalytic activity">
    <reaction evidence="16 17 19">
        <text>(6S)-NADPHX + ADP = AMP + phosphate + NADPH + H(+)</text>
        <dbReference type="Rhea" id="RHEA:32235"/>
        <dbReference type="ChEBI" id="CHEBI:15378"/>
        <dbReference type="ChEBI" id="CHEBI:43474"/>
        <dbReference type="ChEBI" id="CHEBI:57783"/>
        <dbReference type="ChEBI" id="CHEBI:64076"/>
        <dbReference type="ChEBI" id="CHEBI:456215"/>
        <dbReference type="ChEBI" id="CHEBI:456216"/>
        <dbReference type="EC" id="4.2.1.136"/>
    </reaction>
</comment>
<keyword evidence="6 17" id="KW-0547">Nucleotide-binding</keyword>
<evidence type="ECO:0000256" key="9">
    <source>
        <dbReference type="ARBA" id="ARBA00022958"/>
    </source>
</evidence>
<dbReference type="InterPro" id="IPR004443">
    <property type="entry name" value="YjeF_N_dom"/>
</dbReference>
<evidence type="ECO:0000256" key="4">
    <source>
        <dbReference type="ARBA" id="ARBA00009524"/>
    </source>
</evidence>
<feature type="binding site" evidence="17">
    <location>
        <position position="435"/>
    </location>
    <ligand>
        <name>AMP</name>
        <dbReference type="ChEBI" id="CHEBI:456215"/>
    </ligand>
</feature>
<dbReference type="Pfam" id="PF01256">
    <property type="entry name" value="Carb_kinase"/>
    <property type="match status" value="1"/>
</dbReference>
<keyword evidence="5 18" id="KW-0479">Metal-binding</keyword>
<feature type="binding site" evidence="17">
    <location>
        <position position="261"/>
    </location>
    <ligand>
        <name>(6S)-NADPHX</name>
        <dbReference type="ChEBI" id="CHEBI:64076"/>
    </ligand>
</feature>
<dbReference type="Gene3D" id="3.40.1190.20">
    <property type="match status" value="1"/>
</dbReference>
<proteinExistence type="inferred from homology"/>
<dbReference type="Gene3D" id="3.40.50.10260">
    <property type="entry name" value="YjeF N-terminal domain"/>
    <property type="match status" value="1"/>
</dbReference>
<comment type="catalytic activity">
    <reaction evidence="2 18 19">
        <text>(6R)-NADPHX = (6S)-NADPHX</text>
        <dbReference type="Rhea" id="RHEA:32227"/>
        <dbReference type="ChEBI" id="CHEBI:64076"/>
        <dbReference type="ChEBI" id="CHEBI:64077"/>
        <dbReference type="EC" id="5.1.99.6"/>
    </reaction>
</comment>
<organism evidence="22 23">
    <name type="scientific">Candidatus Anaerobiospirillum merdipullorum</name>
    <dbReference type="NCBI Taxonomy" id="2838450"/>
    <lineage>
        <taxon>Bacteria</taxon>
        <taxon>Pseudomonadati</taxon>
        <taxon>Pseudomonadota</taxon>
        <taxon>Gammaproteobacteria</taxon>
        <taxon>Aeromonadales</taxon>
        <taxon>Succinivibrionaceae</taxon>
        <taxon>Anaerobiospirillum</taxon>
    </lineage>
</organism>
<comment type="subunit">
    <text evidence="17">Homotetramer.</text>
</comment>
<dbReference type="GO" id="GO:0110051">
    <property type="term" value="P:metabolite repair"/>
    <property type="evidence" value="ECO:0007669"/>
    <property type="project" value="TreeGrafter"/>
</dbReference>
<evidence type="ECO:0000256" key="17">
    <source>
        <dbReference type="HAMAP-Rule" id="MF_01965"/>
    </source>
</evidence>
<dbReference type="Pfam" id="PF03853">
    <property type="entry name" value="YjeF_N"/>
    <property type="match status" value="1"/>
</dbReference>
<feature type="binding site" evidence="18">
    <location>
        <position position="158"/>
    </location>
    <ligand>
        <name>(6S)-NADPHX</name>
        <dbReference type="ChEBI" id="CHEBI:64076"/>
    </ligand>
</feature>
<protein>
    <recommendedName>
        <fullName evidence="19">Bifunctional NAD(P)H-hydrate repair enzyme</fullName>
    </recommendedName>
    <alternativeName>
        <fullName evidence="19">Nicotinamide nucleotide repair protein</fullName>
    </alternativeName>
    <domain>
        <recommendedName>
            <fullName evidence="19">ADP-dependent (S)-NAD(P)H-hydrate dehydratase</fullName>
            <ecNumber evidence="19">4.2.1.136</ecNumber>
        </recommendedName>
        <alternativeName>
            <fullName evidence="19">ADP-dependent NAD(P)HX dehydratase</fullName>
        </alternativeName>
    </domain>
    <domain>
        <recommendedName>
            <fullName evidence="19">NAD(P)H-hydrate epimerase</fullName>
            <ecNumber evidence="19">5.1.99.6</ecNumber>
        </recommendedName>
    </domain>
</protein>
<feature type="binding site" evidence="18">
    <location>
        <position position="161"/>
    </location>
    <ligand>
        <name>K(+)</name>
        <dbReference type="ChEBI" id="CHEBI:29103"/>
    </ligand>
</feature>
<comment type="cofactor">
    <cofactor evidence="18 19">
        <name>K(+)</name>
        <dbReference type="ChEBI" id="CHEBI:29103"/>
    </cofactor>
    <text evidence="18 19">Binds 1 potassium ion per subunit.</text>
</comment>
<comment type="caution">
    <text evidence="22">The sequence shown here is derived from an EMBL/GenBank/DDBJ whole genome shotgun (WGS) entry which is preliminary data.</text>
</comment>
<evidence type="ECO:0000313" key="22">
    <source>
        <dbReference type="EMBL" id="MBU3825912.1"/>
    </source>
</evidence>
<feature type="binding site" evidence="18">
    <location>
        <begin position="129"/>
        <end position="135"/>
    </location>
    <ligand>
        <name>(6S)-NADPHX</name>
        <dbReference type="ChEBI" id="CHEBI:64076"/>
    </ligand>
</feature>
<dbReference type="EC" id="5.1.99.6" evidence="19"/>
<dbReference type="PANTHER" id="PTHR12592">
    <property type="entry name" value="ATP-DEPENDENT (S)-NAD(P)H-HYDRATE DEHYDRATASE FAMILY MEMBER"/>
    <property type="match status" value="1"/>
</dbReference>
<feature type="binding site" evidence="18">
    <location>
        <begin position="61"/>
        <end position="65"/>
    </location>
    <ligand>
        <name>(6S)-NADPHX</name>
        <dbReference type="ChEBI" id="CHEBI:64076"/>
    </ligand>
</feature>
<evidence type="ECO:0000256" key="16">
    <source>
        <dbReference type="ARBA" id="ARBA00049209"/>
    </source>
</evidence>
<feature type="binding site" evidence="17">
    <location>
        <position position="436"/>
    </location>
    <ligand>
        <name>(6S)-NADPHX</name>
        <dbReference type="ChEBI" id="CHEBI:64076"/>
    </ligand>
</feature>
<dbReference type="PANTHER" id="PTHR12592:SF0">
    <property type="entry name" value="ATP-DEPENDENT (S)-NAD(P)H-HYDRATE DEHYDRATASE"/>
    <property type="match status" value="1"/>
</dbReference>
<comment type="caution">
    <text evidence="18">Lacks conserved residue(s) required for the propagation of feature annotation.</text>
</comment>
<comment type="similarity">
    <text evidence="18">Belongs to the NnrE/AIBP family.</text>
</comment>
<evidence type="ECO:0000256" key="8">
    <source>
        <dbReference type="ARBA" id="ARBA00022857"/>
    </source>
</evidence>
<dbReference type="EMBL" id="JAHLFG010000002">
    <property type="protein sequence ID" value="MBU3825912.1"/>
    <property type="molecule type" value="Genomic_DNA"/>
</dbReference>
<evidence type="ECO:0000256" key="1">
    <source>
        <dbReference type="ARBA" id="ARBA00000013"/>
    </source>
</evidence>
<dbReference type="GO" id="GO:0005524">
    <property type="term" value="F:ATP binding"/>
    <property type="evidence" value="ECO:0007669"/>
    <property type="project" value="UniProtKB-UniRule"/>
</dbReference>
<evidence type="ECO:0000313" key="23">
    <source>
        <dbReference type="Proteomes" id="UP000824150"/>
    </source>
</evidence>
<feature type="domain" description="YjeF C-terminal" evidence="20">
    <location>
        <begin position="226"/>
        <end position="494"/>
    </location>
</feature>
<comment type="similarity">
    <text evidence="3 19">In the N-terminal section; belongs to the NnrE/AIBP family.</text>
</comment>
<comment type="cofactor">
    <cofactor evidence="17">
        <name>Mg(2+)</name>
        <dbReference type="ChEBI" id="CHEBI:18420"/>
    </cofactor>
</comment>
<dbReference type="GO" id="GO:0046496">
    <property type="term" value="P:nicotinamide nucleotide metabolic process"/>
    <property type="evidence" value="ECO:0007669"/>
    <property type="project" value="UniProtKB-UniRule"/>
</dbReference>
<evidence type="ECO:0000256" key="18">
    <source>
        <dbReference type="HAMAP-Rule" id="MF_01966"/>
    </source>
</evidence>
<evidence type="ECO:0000256" key="10">
    <source>
        <dbReference type="ARBA" id="ARBA00023027"/>
    </source>
</evidence>
<evidence type="ECO:0000259" key="21">
    <source>
        <dbReference type="PROSITE" id="PS51385"/>
    </source>
</evidence>
<dbReference type="InterPro" id="IPR036652">
    <property type="entry name" value="YjeF_N_dom_sf"/>
</dbReference>
<keyword evidence="12 17" id="KW-0456">Lyase</keyword>
<feature type="binding site" evidence="18">
    <location>
        <position position="62"/>
    </location>
    <ligand>
        <name>K(+)</name>
        <dbReference type="ChEBI" id="CHEBI:29103"/>
    </ligand>
</feature>
<dbReference type="NCBIfam" id="TIGR00197">
    <property type="entry name" value="yjeF_nterm"/>
    <property type="match status" value="1"/>
</dbReference>
<dbReference type="HAMAP" id="MF_01965">
    <property type="entry name" value="NADHX_dehydratase"/>
    <property type="match status" value="1"/>
</dbReference>
<name>A0A9E2KMZ3_9GAMM</name>
<gene>
    <name evidence="17" type="primary">nnrD</name>
    <name evidence="18" type="synonym">nnrE</name>
    <name evidence="22" type="ORF">IAA31_00240</name>
</gene>
<comment type="function">
    <text evidence="17">Catalyzes the dehydration of the S-form of NAD(P)HX at the expense of ADP, which is converted to AMP. Together with NAD(P)HX epimerase, which catalyzes the epimerization of the S- and R-forms, the enzyme allows the repair of both epimers of NAD(P)HX, a damaged form of NAD(P)H that is a result of enzymatic or heat-dependent hydration.</text>
</comment>
<dbReference type="SUPFAM" id="SSF53613">
    <property type="entry name" value="Ribokinase-like"/>
    <property type="match status" value="1"/>
</dbReference>
<comment type="similarity">
    <text evidence="17">Belongs to the NnrD/CARKD family.</text>
</comment>
<evidence type="ECO:0000256" key="7">
    <source>
        <dbReference type="ARBA" id="ARBA00022840"/>
    </source>
</evidence>
<dbReference type="InterPro" id="IPR030677">
    <property type="entry name" value="Nnr"/>
</dbReference>
<feature type="binding site" evidence="17">
    <location>
        <position position="322"/>
    </location>
    <ligand>
        <name>(6S)-NADPHX</name>
        <dbReference type="ChEBI" id="CHEBI:64076"/>
    </ligand>
</feature>
<keyword evidence="13" id="KW-0511">Multifunctional enzyme</keyword>
<reference evidence="22" key="2">
    <citation type="submission" date="2021-04" db="EMBL/GenBank/DDBJ databases">
        <authorList>
            <person name="Gilroy R."/>
        </authorList>
    </citation>
    <scope>NUCLEOTIDE SEQUENCE</scope>
    <source>
        <strain evidence="22">687</strain>
    </source>
</reference>
<evidence type="ECO:0000256" key="15">
    <source>
        <dbReference type="ARBA" id="ARBA00048238"/>
    </source>
</evidence>
<dbReference type="InterPro" id="IPR000631">
    <property type="entry name" value="CARKD"/>
</dbReference>
<comment type="catalytic activity">
    <reaction evidence="1 18 19">
        <text>(6R)-NADHX = (6S)-NADHX</text>
        <dbReference type="Rhea" id="RHEA:32215"/>
        <dbReference type="ChEBI" id="CHEBI:64074"/>
        <dbReference type="ChEBI" id="CHEBI:64075"/>
        <dbReference type="EC" id="5.1.99.6"/>
    </reaction>
</comment>
<comment type="function">
    <text evidence="18">Catalyzes the epimerization of the S- and R-forms of NAD(P)HX, a damaged form of NAD(P)H that is a result of enzymatic or heat-dependent hydration. This is a prerequisite for the S-specific NAD(P)H-hydrate dehydratase to allow the repair of both epimers of NAD(P)HX.</text>
</comment>
<evidence type="ECO:0000256" key="14">
    <source>
        <dbReference type="ARBA" id="ARBA00025153"/>
    </source>
</evidence>
<evidence type="ECO:0000259" key="20">
    <source>
        <dbReference type="PROSITE" id="PS51383"/>
    </source>
</evidence>
<accession>A0A9E2KMZ3</accession>
<evidence type="ECO:0000256" key="13">
    <source>
        <dbReference type="ARBA" id="ARBA00023268"/>
    </source>
</evidence>
<evidence type="ECO:0000256" key="2">
    <source>
        <dbReference type="ARBA" id="ARBA00000909"/>
    </source>
</evidence>
<dbReference type="SUPFAM" id="SSF64153">
    <property type="entry name" value="YjeF N-terminal domain-like"/>
    <property type="match status" value="1"/>
</dbReference>
<dbReference type="NCBIfam" id="TIGR00196">
    <property type="entry name" value="yjeF_cterm"/>
    <property type="match status" value="1"/>
</dbReference>
<dbReference type="CDD" id="cd01171">
    <property type="entry name" value="YXKO-related"/>
    <property type="match status" value="1"/>
</dbReference>
<keyword evidence="11 18" id="KW-0413">Isomerase</keyword>
<keyword evidence="9 18" id="KW-0630">Potassium</keyword>
<evidence type="ECO:0000256" key="11">
    <source>
        <dbReference type="ARBA" id="ARBA00023235"/>
    </source>
</evidence>
<evidence type="ECO:0000256" key="12">
    <source>
        <dbReference type="ARBA" id="ARBA00023239"/>
    </source>
</evidence>
<dbReference type="InterPro" id="IPR029056">
    <property type="entry name" value="Ribokinase-like"/>
</dbReference>
<feature type="binding site" evidence="17">
    <location>
        <begin position="407"/>
        <end position="411"/>
    </location>
    <ligand>
        <name>AMP</name>
        <dbReference type="ChEBI" id="CHEBI:456215"/>
    </ligand>
</feature>
<dbReference type="PROSITE" id="PS51383">
    <property type="entry name" value="YJEF_C_3"/>
    <property type="match status" value="1"/>
</dbReference>
<dbReference type="PROSITE" id="PS51385">
    <property type="entry name" value="YJEF_N"/>
    <property type="match status" value="1"/>
</dbReference>
<dbReference type="AlphaFoldDB" id="A0A9E2KMZ3"/>
<keyword evidence="7 17" id="KW-0067">ATP-binding</keyword>
<dbReference type="EC" id="4.2.1.136" evidence="19"/>
<comment type="similarity">
    <text evidence="4 19">In the C-terminal section; belongs to the NnrD/CARKD family.</text>
</comment>
<dbReference type="GO" id="GO:0046872">
    <property type="term" value="F:metal ion binding"/>
    <property type="evidence" value="ECO:0007669"/>
    <property type="project" value="UniProtKB-UniRule"/>
</dbReference>
<feature type="domain" description="YjeF N-terminal" evidence="21">
    <location>
        <begin position="12"/>
        <end position="215"/>
    </location>
</feature>
<comment type="function">
    <text evidence="14 19">Bifunctional enzyme that catalyzes the epimerization of the S- and R-forms of NAD(P)HX and the dehydration of the S-form of NAD(P)HX at the expense of ADP, which is converted to AMP. This allows the repair of both epimers of NAD(P)HX, a damaged form of NAD(P)H that is a result of enzymatic or heat-dependent hydration.</text>
</comment>
<dbReference type="GO" id="GO:0052855">
    <property type="term" value="F:ADP-dependent NAD(P)H-hydrate dehydratase activity"/>
    <property type="evidence" value="ECO:0007669"/>
    <property type="project" value="UniProtKB-UniRule"/>
</dbReference>
<feature type="binding site" evidence="18">
    <location>
        <position position="125"/>
    </location>
    <ligand>
        <name>K(+)</name>
        <dbReference type="ChEBI" id="CHEBI:29103"/>
    </ligand>
</feature>
<evidence type="ECO:0000256" key="6">
    <source>
        <dbReference type="ARBA" id="ARBA00022741"/>
    </source>
</evidence>
<keyword evidence="10 17" id="KW-0520">NAD</keyword>
<dbReference type="PIRSF" id="PIRSF017184">
    <property type="entry name" value="Nnr"/>
    <property type="match status" value="1"/>
</dbReference>